<sequence>MTNLAAALALLFLTHAAPSLPALRERLLARLGVRAFRIAYSLVSLAAVAWVIQAYAGAADSPWVWSPPLWARWAAVLAMPLALWLVAVRLMRPPGKGAAWLYRLVPAPASAGILLWALLHLANVGQARALLLFAVFAAIALFALVKNMLTAAPVAGSAPDRVGYRPAAAALAVWAALLALHPLVIGPDPLAWLALPG</sequence>
<dbReference type="Pfam" id="PF07298">
    <property type="entry name" value="NnrU"/>
    <property type="match status" value="1"/>
</dbReference>
<evidence type="ECO:0000256" key="1">
    <source>
        <dbReference type="ARBA" id="ARBA00004141"/>
    </source>
</evidence>
<evidence type="ECO:0000313" key="8">
    <source>
        <dbReference type="Proteomes" id="UP000229498"/>
    </source>
</evidence>
<accession>A0A2M9FX05</accession>
<dbReference type="RefSeq" id="WP_109794833.1">
    <property type="nucleotide sequence ID" value="NZ_PHIG01000052.1"/>
</dbReference>
<dbReference type="OrthoDB" id="5293641at2"/>
<feature type="domain" description="NnrU" evidence="6">
    <location>
        <begin position="4"/>
        <end position="189"/>
    </location>
</feature>
<feature type="transmembrane region" description="Helical" evidence="5">
    <location>
        <begin position="166"/>
        <end position="185"/>
    </location>
</feature>
<feature type="transmembrane region" description="Helical" evidence="5">
    <location>
        <begin position="70"/>
        <end position="88"/>
    </location>
</feature>
<feature type="transmembrane region" description="Helical" evidence="5">
    <location>
        <begin position="125"/>
        <end position="145"/>
    </location>
</feature>
<evidence type="ECO:0000256" key="2">
    <source>
        <dbReference type="ARBA" id="ARBA00022692"/>
    </source>
</evidence>
<reference evidence="7 8" key="1">
    <citation type="submission" date="2017-11" db="EMBL/GenBank/DDBJ databases">
        <title>Draft genome sequence of Rhizobiales bacterium SY3-13.</title>
        <authorList>
            <person name="Sun C."/>
        </authorList>
    </citation>
    <scope>NUCLEOTIDE SEQUENCE [LARGE SCALE GENOMIC DNA]</scope>
    <source>
        <strain evidence="7 8">SY3-13</strain>
    </source>
</reference>
<dbReference type="InterPro" id="IPR009915">
    <property type="entry name" value="NnrU_dom"/>
</dbReference>
<feature type="transmembrane region" description="Helical" evidence="5">
    <location>
        <begin position="100"/>
        <end position="119"/>
    </location>
</feature>
<keyword evidence="8" id="KW-1185">Reference proteome</keyword>
<dbReference type="EMBL" id="PHIG01000052">
    <property type="protein sequence ID" value="PJK27984.1"/>
    <property type="molecule type" value="Genomic_DNA"/>
</dbReference>
<evidence type="ECO:0000256" key="4">
    <source>
        <dbReference type="ARBA" id="ARBA00023136"/>
    </source>
</evidence>
<name>A0A2M9FX05_9PROT</name>
<gene>
    <name evidence="7" type="ORF">CVT23_19850</name>
</gene>
<dbReference type="AlphaFoldDB" id="A0A2M9FX05"/>
<keyword evidence="3 5" id="KW-1133">Transmembrane helix</keyword>
<protein>
    <recommendedName>
        <fullName evidence="6">NnrU domain-containing protein</fullName>
    </recommendedName>
</protein>
<evidence type="ECO:0000256" key="3">
    <source>
        <dbReference type="ARBA" id="ARBA00022989"/>
    </source>
</evidence>
<comment type="caution">
    <text evidence="7">The sequence shown here is derived from an EMBL/GenBank/DDBJ whole genome shotgun (WGS) entry which is preliminary data.</text>
</comment>
<evidence type="ECO:0000256" key="5">
    <source>
        <dbReference type="SAM" id="Phobius"/>
    </source>
</evidence>
<evidence type="ECO:0000313" key="7">
    <source>
        <dbReference type="EMBL" id="PJK27984.1"/>
    </source>
</evidence>
<keyword evidence="2 5" id="KW-0812">Transmembrane</keyword>
<dbReference type="GO" id="GO:0016020">
    <property type="term" value="C:membrane"/>
    <property type="evidence" value="ECO:0007669"/>
    <property type="project" value="UniProtKB-SubCell"/>
</dbReference>
<evidence type="ECO:0000259" key="6">
    <source>
        <dbReference type="Pfam" id="PF07298"/>
    </source>
</evidence>
<organism evidence="7 8">
    <name type="scientific">Minwuia thermotolerans</name>
    <dbReference type="NCBI Taxonomy" id="2056226"/>
    <lineage>
        <taxon>Bacteria</taxon>
        <taxon>Pseudomonadati</taxon>
        <taxon>Pseudomonadota</taxon>
        <taxon>Alphaproteobacteria</taxon>
        <taxon>Minwuiales</taxon>
        <taxon>Minwuiaceae</taxon>
        <taxon>Minwuia</taxon>
    </lineage>
</organism>
<keyword evidence="4 5" id="KW-0472">Membrane</keyword>
<dbReference type="Proteomes" id="UP000229498">
    <property type="component" value="Unassembled WGS sequence"/>
</dbReference>
<comment type="subcellular location">
    <subcellularLocation>
        <location evidence="1">Membrane</location>
        <topology evidence="1">Multi-pass membrane protein</topology>
    </subcellularLocation>
</comment>
<proteinExistence type="predicted"/>